<reference evidence="1" key="1">
    <citation type="submission" date="2017-05" db="UniProtKB">
        <authorList>
            <consortium name="EnsemblMetazoa"/>
        </authorList>
    </citation>
    <scope>IDENTIFICATION</scope>
</reference>
<proteinExistence type="predicted"/>
<evidence type="ECO:0000313" key="1">
    <source>
        <dbReference type="EnsemblMetazoa" id="Aqu2.1.42904_001"/>
    </source>
</evidence>
<name>A0A1X7VSP7_AMPQE</name>
<protein>
    <submittedName>
        <fullName evidence="1">Uncharacterized protein</fullName>
    </submittedName>
</protein>
<accession>A0A1X7VSP7</accession>
<organism evidence="1">
    <name type="scientific">Amphimedon queenslandica</name>
    <name type="common">Sponge</name>
    <dbReference type="NCBI Taxonomy" id="400682"/>
    <lineage>
        <taxon>Eukaryota</taxon>
        <taxon>Metazoa</taxon>
        <taxon>Porifera</taxon>
        <taxon>Demospongiae</taxon>
        <taxon>Heteroscleromorpha</taxon>
        <taxon>Haplosclerida</taxon>
        <taxon>Niphatidae</taxon>
        <taxon>Amphimedon</taxon>
    </lineage>
</organism>
<dbReference type="AlphaFoldDB" id="A0A1X7VSP7"/>
<dbReference type="InParanoid" id="A0A1X7VSP7"/>
<sequence length="106" mass="11591">MEQYPEGYYIHDCSVGCSLSPWKEVSSLVPESSARSADIFIPSWSLGCPAALDVTVVSPVQQQTLSQAASEHRYALLVAEERKNVVHLEGCRKIGVIFQPVAVESL</sequence>
<dbReference type="EnsemblMetazoa" id="Aqu2.1.42904_001">
    <property type="protein sequence ID" value="Aqu2.1.42904_001"/>
    <property type="gene ID" value="Aqu2.1.42904"/>
</dbReference>